<keyword evidence="9" id="KW-0812">Transmembrane</keyword>
<evidence type="ECO:0000256" key="3">
    <source>
        <dbReference type="ARBA" id="ARBA00022723"/>
    </source>
</evidence>
<protein>
    <recommendedName>
        <fullName evidence="12">Cytochrome P450</fullName>
    </recommendedName>
</protein>
<evidence type="ECO:0000256" key="2">
    <source>
        <dbReference type="ARBA" id="ARBA00022617"/>
    </source>
</evidence>
<comment type="similarity">
    <text evidence="8">Belongs to the cytochrome P450 family.</text>
</comment>
<name>A0AAF0WCC7_DAUCS</name>
<dbReference type="InterPro" id="IPR050651">
    <property type="entry name" value="Plant_Cytochrome_P450_Monoox"/>
</dbReference>
<organism evidence="10 11">
    <name type="scientific">Daucus carota subsp. sativus</name>
    <name type="common">Carrot</name>
    <dbReference type="NCBI Taxonomy" id="79200"/>
    <lineage>
        <taxon>Eukaryota</taxon>
        <taxon>Viridiplantae</taxon>
        <taxon>Streptophyta</taxon>
        <taxon>Embryophyta</taxon>
        <taxon>Tracheophyta</taxon>
        <taxon>Spermatophyta</taxon>
        <taxon>Magnoliopsida</taxon>
        <taxon>eudicotyledons</taxon>
        <taxon>Gunneridae</taxon>
        <taxon>Pentapetalae</taxon>
        <taxon>asterids</taxon>
        <taxon>campanulids</taxon>
        <taxon>Apiales</taxon>
        <taxon>Apiaceae</taxon>
        <taxon>Apioideae</taxon>
        <taxon>Scandiceae</taxon>
        <taxon>Daucinae</taxon>
        <taxon>Daucus</taxon>
        <taxon>Daucus sect. Daucus</taxon>
    </lineage>
</organism>
<dbReference type="Gene3D" id="1.10.630.10">
    <property type="entry name" value="Cytochrome P450"/>
    <property type="match status" value="1"/>
</dbReference>
<evidence type="ECO:0000313" key="10">
    <source>
        <dbReference type="EMBL" id="WOG87307.1"/>
    </source>
</evidence>
<dbReference type="InterPro" id="IPR002401">
    <property type="entry name" value="Cyt_P450_E_grp-I"/>
</dbReference>
<evidence type="ECO:0000256" key="4">
    <source>
        <dbReference type="ARBA" id="ARBA00023002"/>
    </source>
</evidence>
<dbReference type="Proteomes" id="UP000077755">
    <property type="component" value="Chromosome 2"/>
</dbReference>
<dbReference type="SUPFAM" id="SSF48264">
    <property type="entry name" value="Cytochrome P450"/>
    <property type="match status" value="1"/>
</dbReference>
<dbReference type="PRINTS" id="PR00463">
    <property type="entry name" value="EP450I"/>
</dbReference>
<feature type="transmembrane region" description="Helical" evidence="9">
    <location>
        <begin position="6"/>
        <end position="27"/>
    </location>
</feature>
<evidence type="ECO:0000256" key="5">
    <source>
        <dbReference type="ARBA" id="ARBA00023004"/>
    </source>
</evidence>
<reference evidence="10" key="1">
    <citation type="journal article" date="2016" name="Nat. Genet.">
        <title>A high-quality carrot genome assembly provides new insights into carotenoid accumulation and asterid genome evolution.</title>
        <authorList>
            <person name="Iorizzo M."/>
            <person name="Ellison S."/>
            <person name="Senalik D."/>
            <person name="Zeng P."/>
            <person name="Satapoomin P."/>
            <person name="Huang J."/>
            <person name="Bowman M."/>
            <person name="Iovene M."/>
            <person name="Sanseverino W."/>
            <person name="Cavagnaro P."/>
            <person name="Yildiz M."/>
            <person name="Macko-Podgorni A."/>
            <person name="Moranska E."/>
            <person name="Grzebelus E."/>
            <person name="Grzebelus D."/>
            <person name="Ashrafi H."/>
            <person name="Zheng Z."/>
            <person name="Cheng S."/>
            <person name="Spooner D."/>
            <person name="Van Deynze A."/>
            <person name="Simon P."/>
        </authorList>
    </citation>
    <scope>NUCLEOTIDE SEQUENCE</scope>
    <source>
        <tissue evidence="10">Leaf</tissue>
    </source>
</reference>
<keyword evidence="6 8" id="KW-0503">Monooxygenase</keyword>
<proteinExistence type="inferred from homology"/>
<dbReference type="GO" id="GO:0046246">
    <property type="term" value="P:terpene biosynthetic process"/>
    <property type="evidence" value="ECO:0007669"/>
    <property type="project" value="TreeGrafter"/>
</dbReference>
<dbReference type="AlphaFoldDB" id="A0AAF0WCC7"/>
<evidence type="ECO:0000256" key="7">
    <source>
        <dbReference type="PIRSR" id="PIRSR602401-1"/>
    </source>
</evidence>
<dbReference type="InterPro" id="IPR017972">
    <property type="entry name" value="Cyt_P450_CS"/>
</dbReference>
<sequence length="504" mass="56275">MELNNELQVILVCGIVVFVSVVVWRILSIHSKSDKSAPEEPAGAWPLIGHLHLLAATSKLLHHLLGDMADKLGPVFALRLGSHKTLVISSWEVARECFTVHDKVFSNRPTTVAVKIMGYDGSMIGFLPYGSQWRSLRKLVMIELLSNRRLDKLKHIPESEVNLFVRGLYDLWKSTKLGEGSMPVVDLTQKFKYLTMNIMVRMLAGKHSSGNGENKNGESEHMQKALGDYLHLVAFFMVSDAVPLFGWIDSLTGYKGKMKKTTAVMDNILEGWLKEHKQKRKLSLISESEQDFMHIMLSIMESDPDAQITDTTIKGTCLTLLIGGYDTAMVTLTWAVALLLNNRHVLRKAEAELERHETLRLFPAAPLSVPREATADCNVAGFHISAGTRLFVNVWKLQRDPSIWSDPLEFRPERFIEKHVDIEMWGQNFELMPFGSGRRVCPGSTLALRVVHLTRAGSTLLHGFELGTVSDLPADMTGGPGVTSPKVTPLDVTFKPRLAPSLYV</sequence>
<keyword evidence="9" id="KW-0472">Membrane</keyword>
<evidence type="ECO:0000256" key="8">
    <source>
        <dbReference type="RuleBase" id="RU000461"/>
    </source>
</evidence>
<dbReference type="GO" id="GO:0005506">
    <property type="term" value="F:iron ion binding"/>
    <property type="evidence" value="ECO:0007669"/>
    <property type="project" value="InterPro"/>
</dbReference>
<evidence type="ECO:0000313" key="11">
    <source>
        <dbReference type="Proteomes" id="UP000077755"/>
    </source>
</evidence>
<evidence type="ECO:0000256" key="6">
    <source>
        <dbReference type="ARBA" id="ARBA00023033"/>
    </source>
</evidence>
<keyword evidence="5 7" id="KW-0408">Iron</keyword>
<dbReference type="InterPro" id="IPR001128">
    <property type="entry name" value="Cyt_P450"/>
</dbReference>
<dbReference type="InterPro" id="IPR036396">
    <property type="entry name" value="Cyt_P450_sf"/>
</dbReference>
<keyword evidence="3 7" id="KW-0479">Metal-binding</keyword>
<dbReference type="EMBL" id="CP093344">
    <property type="protein sequence ID" value="WOG87307.1"/>
    <property type="molecule type" value="Genomic_DNA"/>
</dbReference>
<dbReference type="GO" id="GO:0016705">
    <property type="term" value="F:oxidoreductase activity, acting on paired donors, with incorporation or reduction of molecular oxygen"/>
    <property type="evidence" value="ECO:0007669"/>
    <property type="project" value="InterPro"/>
</dbReference>
<dbReference type="PANTHER" id="PTHR47947:SF8">
    <property type="entry name" value="CYTOCHROME P450 82C4-LIKE"/>
    <property type="match status" value="1"/>
</dbReference>
<gene>
    <name evidence="10" type="ORF">DCAR_0206530</name>
</gene>
<dbReference type="PROSITE" id="PS00086">
    <property type="entry name" value="CYTOCHROME_P450"/>
    <property type="match status" value="1"/>
</dbReference>
<feature type="binding site" description="axial binding residue" evidence="7">
    <location>
        <position position="441"/>
    </location>
    <ligand>
        <name>heme</name>
        <dbReference type="ChEBI" id="CHEBI:30413"/>
    </ligand>
    <ligandPart>
        <name>Fe</name>
        <dbReference type="ChEBI" id="CHEBI:18248"/>
    </ligandPart>
</feature>
<dbReference type="PANTHER" id="PTHR47947">
    <property type="entry name" value="CYTOCHROME P450 82C3-RELATED"/>
    <property type="match status" value="1"/>
</dbReference>
<dbReference type="PRINTS" id="PR00385">
    <property type="entry name" value="P450"/>
</dbReference>
<keyword evidence="11" id="KW-1185">Reference proteome</keyword>
<keyword evidence="9" id="KW-1133">Transmembrane helix</keyword>
<evidence type="ECO:0000256" key="9">
    <source>
        <dbReference type="SAM" id="Phobius"/>
    </source>
</evidence>
<dbReference type="FunFam" id="1.10.630.10:FF:000026">
    <property type="entry name" value="Cytochrome P450 82C4"/>
    <property type="match status" value="1"/>
</dbReference>
<reference evidence="10" key="2">
    <citation type="submission" date="2022-03" db="EMBL/GenBank/DDBJ databases">
        <title>Draft title - Genomic analysis of global carrot germplasm unveils the trajectory of domestication and the origin of high carotenoid orange carrot.</title>
        <authorList>
            <person name="Iorizzo M."/>
            <person name="Ellison S."/>
            <person name="Senalik D."/>
            <person name="Macko-Podgorni A."/>
            <person name="Grzebelus D."/>
            <person name="Bostan H."/>
            <person name="Rolling W."/>
            <person name="Curaba J."/>
            <person name="Simon P."/>
        </authorList>
    </citation>
    <scope>NUCLEOTIDE SEQUENCE</scope>
    <source>
        <tissue evidence="10">Leaf</tissue>
    </source>
</reference>
<comment type="cofactor">
    <cofactor evidence="1 7">
        <name>heme</name>
        <dbReference type="ChEBI" id="CHEBI:30413"/>
    </cofactor>
</comment>
<accession>A0AAF0WCC7</accession>
<evidence type="ECO:0008006" key="12">
    <source>
        <dbReference type="Google" id="ProtNLM"/>
    </source>
</evidence>
<evidence type="ECO:0000256" key="1">
    <source>
        <dbReference type="ARBA" id="ARBA00001971"/>
    </source>
</evidence>
<dbReference type="GO" id="GO:0004497">
    <property type="term" value="F:monooxygenase activity"/>
    <property type="evidence" value="ECO:0007669"/>
    <property type="project" value="UniProtKB-KW"/>
</dbReference>
<dbReference type="Pfam" id="PF00067">
    <property type="entry name" value="p450"/>
    <property type="match status" value="2"/>
</dbReference>
<dbReference type="GO" id="GO:0020037">
    <property type="term" value="F:heme binding"/>
    <property type="evidence" value="ECO:0007669"/>
    <property type="project" value="InterPro"/>
</dbReference>
<keyword evidence="4 8" id="KW-0560">Oxidoreductase</keyword>
<keyword evidence="2 7" id="KW-0349">Heme</keyword>